<proteinExistence type="predicted"/>
<dbReference type="EMBL" id="LRBG01000039">
    <property type="protein sequence ID" value="KXU82403.1"/>
    <property type="molecule type" value="Genomic_DNA"/>
</dbReference>
<comment type="caution">
    <text evidence="4">The sequence shown here is derived from an EMBL/GenBank/DDBJ whole genome shotgun (WGS) entry which is preliminary data.</text>
</comment>
<dbReference type="SUPFAM" id="SSF51905">
    <property type="entry name" value="FAD/NAD(P)-binding domain"/>
    <property type="match status" value="1"/>
</dbReference>
<evidence type="ECO:0000256" key="2">
    <source>
        <dbReference type="ARBA" id="ARBA00023002"/>
    </source>
</evidence>
<feature type="domain" description="FAD-dependent oxidoreductase 2 FAD-binding" evidence="3">
    <location>
        <begin position="18"/>
        <end position="51"/>
    </location>
</feature>
<gene>
    <name evidence="4" type="ORF">CI15_33210</name>
</gene>
<dbReference type="Pfam" id="PF00890">
    <property type="entry name" value="FAD_binding_2"/>
    <property type="match status" value="1"/>
</dbReference>
<dbReference type="InterPro" id="IPR003953">
    <property type="entry name" value="FAD-dep_OxRdtase_2_FAD-bd"/>
</dbReference>
<accession>A0A149PBL5</accession>
<evidence type="ECO:0000256" key="1">
    <source>
        <dbReference type="ARBA" id="ARBA00022630"/>
    </source>
</evidence>
<dbReference type="GO" id="GO:0016491">
    <property type="term" value="F:oxidoreductase activity"/>
    <property type="evidence" value="ECO:0007669"/>
    <property type="project" value="UniProtKB-KW"/>
</dbReference>
<evidence type="ECO:0000259" key="3">
    <source>
        <dbReference type="Pfam" id="PF00890"/>
    </source>
</evidence>
<organism evidence="4 5">
    <name type="scientific">Paraburkholderia monticola</name>
    <dbReference type="NCBI Taxonomy" id="1399968"/>
    <lineage>
        <taxon>Bacteria</taxon>
        <taxon>Pseudomonadati</taxon>
        <taxon>Pseudomonadota</taxon>
        <taxon>Betaproteobacteria</taxon>
        <taxon>Burkholderiales</taxon>
        <taxon>Burkholderiaceae</taxon>
        <taxon>Paraburkholderia</taxon>
    </lineage>
</organism>
<dbReference type="Proteomes" id="UP000075613">
    <property type="component" value="Unassembled WGS sequence"/>
</dbReference>
<dbReference type="InterPro" id="IPR036188">
    <property type="entry name" value="FAD/NAD-bd_sf"/>
</dbReference>
<dbReference type="AlphaFoldDB" id="A0A149PBL5"/>
<evidence type="ECO:0000313" key="5">
    <source>
        <dbReference type="Proteomes" id="UP000075613"/>
    </source>
</evidence>
<dbReference type="STRING" id="1399968.CI15_33210"/>
<evidence type="ECO:0000313" key="4">
    <source>
        <dbReference type="EMBL" id="KXU82403.1"/>
    </source>
</evidence>
<keyword evidence="1" id="KW-0285">Flavoprotein</keyword>
<dbReference type="Gene3D" id="3.50.50.60">
    <property type="entry name" value="FAD/NAD(P)-binding domain"/>
    <property type="match status" value="1"/>
</dbReference>
<keyword evidence="2" id="KW-0560">Oxidoreductase</keyword>
<reference evidence="4 5" key="1">
    <citation type="journal article" date="2015" name="Int. J. Syst. Evol. Microbiol.">
        <title>Burkholderia monticola sp. nov., isolated from mountain soil.</title>
        <authorList>
            <person name="Baek I."/>
            <person name="Seo B."/>
            <person name="Lee I."/>
            <person name="Yi H."/>
            <person name="Chun J."/>
        </authorList>
    </citation>
    <scope>NUCLEOTIDE SEQUENCE [LARGE SCALE GENOMIC DNA]</scope>
    <source>
        <strain evidence="4 5">JC2948</strain>
    </source>
</reference>
<protein>
    <recommendedName>
        <fullName evidence="3">FAD-dependent oxidoreductase 2 FAD-binding domain-containing protein</fullName>
    </recommendedName>
</protein>
<sequence length="86" mass="9085">MAIKMNATTERHWDHEVDAIVIGVGAAGMSAAIVSKSEGLEPLLLENTDQGGRYQRLVGRHDVIGYSTHPPELAGNAGGPVPRALL</sequence>
<keyword evidence="5" id="KW-1185">Reference proteome</keyword>
<name>A0A149PBL5_9BURK</name>